<evidence type="ECO:0000256" key="5">
    <source>
        <dbReference type="HAMAP-Rule" id="MF_00514"/>
    </source>
</evidence>
<evidence type="ECO:0000313" key="8">
    <source>
        <dbReference type="EMBL" id="MXQ55387.1"/>
    </source>
</evidence>
<evidence type="ECO:0000256" key="1">
    <source>
        <dbReference type="ARBA" id="ARBA00006598"/>
    </source>
</evidence>
<gene>
    <name evidence="5 8" type="primary">rpmI</name>
    <name evidence="8" type="ORF">GSM42_17025</name>
</gene>
<keyword evidence="2 5" id="KW-0689">Ribosomal protein</keyword>
<dbReference type="RefSeq" id="WP_028777459.1">
    <property type="nucleotide sequence ID" value="NZ_WUUL01000014.1"/>
</dbReference>
<dbReference type="PROSITE" id="PS00936">
    <property type="entry name" value="RIBOSOMAL_L35"/>
    <property type="match status" value="1"/>
</dbReference>
<feature type="region of interest" description="Disordered" evidence="7">
    <location>
        <begin position="1"/>
        <end position="47"/>
    </location>
</feature>
<dbReference type="PANTHER" id="PTHR33343:SF1">
    <property type="entry name" value="LARGE RIBOSOMAL SUBUNIT PROTEIN BL35M"/>
    <property type="match status" value="1"/>
</dbReference>
<dbReference type="GO" id="GO:0006412">
    <property type="term" value="P:translation"/>
    <property type="evidence" value="ECO:0007669"/>
    <property type="project" value="UniProtKB-UniRule"/>
</dbReference>
<reference evidence="8 9" key="1">
    <citation type="submission" date="2019-12" db="EMBL/GenBank/DDBJ databases">
        <title>Whole-genome analyses of novel actinobacteria.</title>
        <authorList>
            <person name="Sahin N."/>
            <person name="Saygin H."/>
        </authorList>
    </citation>
    <scope>NUCLEOTIDE SEQUENCE [LARGE SCALE GENOMIC DNA]</scope>
    <source>
        <strain evidence="8 9">KC615</strain>
    </source>
</reference>
<dbReference type="GO" id="GO:0003735">
    <property type="term" value="F:structural constituent of ribosome"/>
    <property type="evidence" value="ECO:0007669"/>
    <property type="project" value="InterPro"/>
</dbReference>
<name>A0A6I4VUX6_9BACL</name>
<keyword evidence="3 5" id="KW-0687">Ribonucleoprotein</keyword>
<comment type="caution">
    <text evidence="8">The sequence shown here is derived from an EMBL/GenBank/DDBJ whole genome shotgun (WGS) entry which is preliminary data.</text>
</comment>
<dbReference type="PRINTS" id="PR00064">
    <property type="entry name" value="RIBOSOMALL35"/>
</dbReference>
<accession>A0A6I4VUX6</accession>
<keyword evidence="9" id="KW-1185">Reference proteome</keyword>
<feature type="compositionally biased region" description="Basic residues" evidence="7">
    <location>
        <begin position="1"/>
        <end position="26"/>
    </location>
</feature>
<sequence>MPKMKSKKSATKRFSKTGTGKVKRNHAFTSHLLEGKSAKQKRKLRKSAIMAKGDTKRIEQLIAYK</sequence>
<dbReference type="Pfam" id="PF01632">
    <property type="entry name" value="Ribosomal_L35p"/>
    <property type="match status" value="1"/>
</dbReference>
<dbReference type="AlphaFoldDB" id="A0A6I4VUX6"/>
<evidence type="ECO:0000256" key="7">
    <source>
        <dbReference type="SAM" id="MobiDB-lite"/>
    </source>
</evidence>
<dbReference type="PANTHER" id="PTHR33343">
    <property type="entry name" value="54S RIBOSOMAL PROTEIN BL35M"/>
    <property type="match status" value="1"/>
</dbReference>
<dbReference type="NCBIfam" id="TIGR00001">
    <property type="entry name" value="rpmI_bact"/>
    <property type="match status" value="1"/>
</dbReference>
<organism evidence="8 9">
    <name type="scientific">Shimazuella alba</name>
    <dbReference type="NCBI Taxonomy" id="2690964"/>
    <lineage>
        <taxon>Bacteria</taxon>
        <taxon>Bacillati</taxon>
        <taxon>Bacillota</taxon>
        <taxon>Bacilli</taxon>
        <taxon>Bacillales</taxon>
        <taxon>Thermoactinomycetaceae</taxon>
        <taxon>Shimazuella</taxon>
    </lineage>
</organism>
<protein>
    <recommendedName>
        <fullName evidence="4 5">Large ribosomal subunit protein bL35</fullName>
    </recommendedName>
</protein>
<dbReference type="GO" id="GO:0022625">
    <property type="term" value="C:cytosolic large ribosomal subunit"/>
    <property type="evidence" value="ECO:0007669"/>
    <property type="project" value="TreeGrafter"/>
</dbReference>
<evidence type="ECO:0000256" key="2">
    <source>
        <dbReference type="ARBA" id="ARBA00022980"/>
    </source>
</evidence>
<dbReference type="FunFam" id="4.10.410.60:FF:000001">
    <property type="entry name" value="50S ribosomal protein L35"/>
    <property type="match status" value="1"/>
</dbReference>
<dbReference type="InterPro" id="IPR037229">
    <property type="entry name" value="Ribosomal_bL35_sf"/>
</dbReference>
<dbReference type="InterPro" id="IPR018265">
    <property type="entry name" value="Ribosomal_bL35_CS"/>
</dbReference>
<dbReference type="HAMAP" id="MF_00514">
    <property type="entry name" value="Ribosomal_bL35"/>
    <property type="match status" value="1"/>
</dbReference>
<evidence type="ECO:0000256" key="4">
    <source>
        <dbReference type="ARBA" id="ARBA00071664"/>
    </source>
</evidence>
<proteinExistence type="inferred from homology"/>
<comment type="similarity">
    <text evidence="1 5 6">Belongs to the bacterial ribosomal protein bL35 family.</text>
</comment>
<dbReference type="Proteomes" id="UP000430692">
    <property type="component" value="Unassembled WGS sequence"/>
</dbReference>
<dbReference type="InterPro" id="IPR001706">
    <property type="entry name" value="Ribosomal_bL35"/>
</dbReference>
<evidence type="ECO:0000256" key="3">
    <source>
        <dbReference type="ARBA" id="ARBA00023274"/>
    </source>
</evidence>
<dbReference type="SUPFAM" id="SSF143034">
    <property type="entry name" value="L35p-like"/>
    <property type="match status" value="1"/>
</dbReference>
<dbReference type="InterPro" id="IPR021137">
    <property type="entry name" value="Ribosomal_bL35-like"/>
</dbReference>
<evidence type="ECO:0000313" key="9">
    <source>
        <dbReference type="Proteomes" id="UP000430692"/>
    </source>
</evidence>
<dbReference type="Gene3D" id="4.10.410.60">
    <property type="match status" value="1"/>
</dbReference>
<evidence type="ECO:0000256" key="6">
    <source>
        <dbReference type="RuleBase" id="RU000568"/>
    </source>
</evidence>
<dbReference type="EMBL" id="WUUL01000014">
    <property type="protein sequence ID" value="MXQ55387.1"/>
    <property type="molecule type" value="Genomic_DNA"/>
</dbReference>